<name>A0A916DU41_9BACT</name>
<keyword evidence="1" id="KW-0175">Coiled coil</keyword>
<keyword evidence="2" id="KW-0067">ATP-binding</keyword>
<gene>
    <name evidence="2" type="ORF">AsAng_0030780</name>
</gene>
<dbReference type="Proteomes" id="UP001060919">
    <property type="component" value="Chromosome"/>
</dbReference>
<evidence type="ECO:0000256" key="1">
    <source>
        <dbReference type="SAM" id="Coils"/>
    </source>
</evidence>
<evidence type="ECO:0000313" key="2">
    <source>
        <dbReference type="EMBL" id="BDS12357.1"/>
    </source>
</evidence>
<organism evidence="2 3">
    <name type="scientific">Aureispira anguillae</name>
    <dbReference type="NCBI Taxonomy" id="2864201"/>
    <lineage>
        <taxon>Bacteria</taxon>
        <taxon>Pseudomonadati</taxon>
        <taxon>Bacteroidota</taxon>
        <taxon>Saprospiria</taxon>
        <taxon>Saprospirales</taxon>
        <taxon>Saprospiraceae</taxon>
        <taxon>Aureispira</taxon>
    </lineage>
</organism>
<sequence>MYLSTKQTFKLDEIIKSFEVGYRSFIVNKLKINFPTFGEFYDALMEANSKFEKTSILHTHKMKNKLKSHIKKARDHYNTINLCENSLKTHSYDNNVPYVSELLDYITIFFNISFHNTGILNHFSSTEEFLYHSKIYHSIRNVLSHPASNRVTIQDAKFTTIFVTKLIRSLSGMYFWYVQSSTIQSKIEEFLNQINNTNVKIHNLNEVGYSHPKIVCRENELNKLNTAILGKGEFYRTAGSFAIYGYGGVGKTALVLEFIYRLLKKIDDSEGKLLFDFILFFSSKDELLKVSKVSGEFQLAEINKQIDSFSDFQQKLYKKLAISNIEEVGGKYNRGLIVIDNLENLSEQDKESIFQLIKRTPLNTQYLITSRNEEPSDDDLNLKEFRKLNDGKKFIEQYIDQNDLDVILSDDEINGLLAVSKGNTLILVLSLLIIKSGKSSIDKIISELQFIESKNIEIIADFMYKNTFEKALEELEKEGYSPRNLVKVISLYDEPVDLYSASKLAKMSITDAEYICRKLISKLVLDKRNEQYTINEFANSFILIKLLPDKIELGKEKSRIREHKKRIKEQLENLSLKRKKNKKLADIMDDWTPRNYIDKVAIAEVFGLFDKAKIIVKNNNKDEAKKIIQIFNENEKMTNHPYIKFTKARVFSLLLPLWFGKEKERKKKETVRYFEDAIQSIEFSYLYMRNTKSHGAVLWIFGTYIKVSIPEEIQRSTNFLEQARDIFKNLPNAEKNYLSVIGTLVFNYSELLNKTKDRAYRHKIKFHHKIMANNKSKIIRLGYNYERYIKRYNKLKI</sequence>
<dbReference type="RefSeq" id="WP_264793434.1">
    <property type="nucleotide sequence ID" value="NZ_AP026867.1"/>
</dbReference>
<dbReference type="EMBL" id="AP026867">
    <property type="protein sequence ID" value="BDS12357.1"/>
    <property type="molecule type" value="Genomic_DNA"/>
</dbReference>
<dbReference type="GO" id="GO:0005524">
    <property type="term" value="F:ATP binding"/>
    <property type="evidence" value="ECO:0007669"/>
    <property type="project" value="UniProtKB-KW"/>
</dbReference>
<keyword evidence="2" id="KW-0547">Nucleotide-binding</keyword>
<accession>A0A916DU41</accession>
<dbReference type="Gene3D" id="3.40.50.300">
    <property type="entry name" value="P-loop containing nucleotide triphosphate hydrolases"/>
    <property type="match status" value="1"/>
</dbReference>
<dbReference type="SUPFAM" id="SSF52540">
    <property type="entry name" value="P-loop containing nucleoside triphosphate hydrolases"/>
    <property type="match status" value="1"/>
</dbReference>
<evidence type="ECO:0000313" key="3">
    <source>
        <dbReference type="Proteomes" id="UP001060919"/>
    </source>
</evidence>
<protein>
    <submittedName>
        <fullName evidence="2">ATP-binding protein</fullName>
    </submittedName>
</protein>
<proteinExistence type="predicted"/>
<feature type="coiled-coil region" evidence="1">
    <location>
        <begin position="553"/>
        <end position="584"/>
    </location>
</feature>
<dbReference type="InterPro" id="IPR027417">
    <property type="entry name" value="P-loop_NTPase"/>
</dbReference>
<dbReference type="AlphaFoldDB" id="A0A916DU41"/>
<keyword evidence="3" id="KW-1185">Reference proteome</keyword>
<dbReference type="KEGG" id="aup:AsAng_0030780"/>
<reference evidence="2" key="1">
    <citation type="submission" date="2022-09" db="EMBL/GenBank/DDBJ databases">
        <title>Aureispira anguillicida sp. nov., isolated from Leptocephalus of Japanese eel Anguilla japonica.</title>
        <authorList>
            <person name="Yuasa K."/>
            <person name="Mekata T."/>
            <person name="Ikunari K."/>
        </authorList>
    </citation>
    <scope>NUCLEOTIDE SEQUENCE</scope>
    <source>
        <strain evidence="2">EL160426</strain>
    </source>
</reference>